<dbReference type="InterPro" id="IPR036291">
    <property type="entry name" value="NAD(P)-bd_dom_sf"/>
</dbReference>
<comment type="caution">
    <text evidence="3">The sequence shown here is derived from an EMBL/GenBank/DDBJ whole genome shotgun (WGS) entry which is preliminary data.</text>
</comment>
<reference evidence="3" key="2">
    <citation type="submission" date="2023-05" db="EMBL/GenBank/DDBJ databases">
        <authorList>
            <consortium name="Lawrence Berkeley National Laboratory"/>
            <person name="Steindorff A."/>
            <person name="Hensen N."/>
            <person name="Bonometti L."/>
            <person name="Westerberg I."/>
            <person name="Brannstrom I.O."/>
            <person name="Guillou S."/>
            <person name="Cros-Aarteil S."/>
            <person name="Calhoun S."/>
            <person name="Haridas S."/>
            <person name="Kuo A."/>
            <person name="Mondo S."/>
            <person name="Pangilinan J."/>
            <person name="Riley R."/>
            <person name="Labutti K."/>
            <person name="Andreopoulos B."/>
            <person name="Lipzen A."/>
            <person name="Chen C."/>
            <person name="Yanf M."/>
            <person name="Daum C."/>
            <person name="Ng V."/>
            <person name="Clum A."/>
            <person name="Ohm R."/>
            <person name="Martin F."/>
            <person name="Silar P."/>
            <person name="Natvig D."/>
            <person name="Lalanne C."/>
            <person name="Gautier V."/>
            <person name="Ament-Velasquez S.L."/>
            <person name="Kruys A."/>
            <person name="Hutchinson M.I."/>
            <person name="Powell A.J."/>
            <person name="Barry K."/>
            <person name="Miller A.N."/>
            <person name="Grigoriev I.V."/>
            <person name="Debuchy R."/>
            <person name="Gladieux P."/>
            <person name="Thoren M.H."/>
            <person name="Johannesson H."/>
        </authorList>
    </citation>
    <scope>NUCLEOTIDE SEQUENCE</scope>
    <source>
        <strain evidence="3">PSN309</strain>
    </source>
</reference>
<dbReference type="PANTHER" id="PTHR48079:SF3">
    <property type="entry name" value="NAD-DEPENDENT EPIMERASE_DEHYDRATASE DOMAIN-CONTAINING PROTEIN"/>
    <property type="match status" value="1"/>
</dbReference>
<evidence type="ECO:0000259" key="2">
    <source>
        <dbReference type="Pfam" id="PF01370"/>
    </source>
</evidence>
<evidence type="ECO:0000256" key="1">
    <source>
        <dbReference type="SAM" id="MobiDB-lite"/>
    </source>
</evidence>
<sequence>MDGASGEFLITGANGYIGNAVARAFVRAGWTTYGLLRSSSSTTALALKEIIPIIGSIDDPITLSKDSLPPILDVIVSTTEVTTNYEPHFNNIVTLLRSLSQANISAGSPKPLVIFTSGCKDYGADPTHLCSQPGQPQHPKPHTEETPLNPPSIVAARAFTALKILEHTDVFRPVLVRPTNVYGRSSSFYAGFFVATSEALASSGTQEIVVPASPNMMLCALHIDDCGDAYVAIASHASLSEVEGQVFNISPHRYETAQEIEEALVREYKGLTVKYDESDNSSVWLSMLAAFPQWTDSSKLRRLTGWEDKRPLFSEALGVYRRSFEAAEALGDPMIERLKGLMKLFGEMQPPGANPAAFFGT</sequence>
<protein>
    <submittedName>
        <fullName evidence="3">NAD dependent epimerase/ dehydratase</fullName>
    </submittedName>
</protein>
<organism evidence="3 4">
    <name type="scientific">Podospora australis</name>
    <dbReference type="NCBI Taxonomy" id="1536484"/>
    <lineage>
        <taxon>Eukaryota</taxon>
        <taxon>Fungi</taxon>
        <taxon>Dikarya</taxon>
        <taxon>Ascomycota</taxon>
        <taxon>Pezizomycotina</taxon>
        <taxon>Sordariomycetes</taxon>
        <taxon>Sordariomycetidae</taxon>
        <taxon>Sordariales</taxon>
        <taxon>Podosporaceae</taxon>
        <taxon>Podospora</taxon>
    </lineage>
</organism>
<dbReference type="AlphaFoldDB" id="A0AAN6WKY3"/>
<dbReference type="PANTHER" id="PTHR48079">
    <property type="entry name" value="PROTEIN YEEZ"/>
    <property type="match status" value="1"/>
</dbReference>
<dbReference type="Pfam" id="PF01370">
    <property type="entry name" value="Epimerase"/>
    <property type="match status" value="1"/>
</dbReference>
<dbReference type="GO" id="GO:0004029">
    <property type="term" value="F:aldehyde dehydrogenase (NAD+) activity"/>
    <property type="evidence" value="ECO:0007669"/>
    <property type="project" value="TreeGrafter"/>
</dbReference>
<evidence type="ECO:0000313" key="4">
    <source>
        <dbReference type="Proteomes" id="UP001302126"/>
    </source>
</evidence>
<evidence type="ECO:0000313" key="3">
    <source>
        <dbReference type="EMBL" id="KAK4183260.1"/>
    </source>
</evidence>
<name>A0AAN6WKY3_9PEZI</name>
<reference evidence="3" key="1">
    <citation type="journal article" date="2023" name="Mol. Phylogenet. Evol.">
        <title>Genome-scale phylogeny and comparative genomics of the fungal order Sordariales.</title>
        <authorList>
            <person name="Hensen N."/>
            <person name="Bonometti L."/>
            <person name="Westerberg I."/>
            <person name="Brannstrom I.O."/>
            <person name="Guillou S."/>
            <person name="Cros-Aarteil S."/>
            <person name="Calhoun S."/>
            <person name="Haridas S."/>
            <person name="Kuo A."/>
            <person name="Mondo S."/>
            <person name="Pangilinan J."/>
            <person name="Riley R."/>
            <person name="LaButti K."/>
            <person name="Andreopoulos B."/>
            <person name="Lipzen A."/>
            <person name="Chen C."/>
            <person name="Yan M."/>
            <person name="Daum C."/>
            <person name="Ng V."/>
            <person name="Clum A."/>
            <person name="Steindorff A."/>
            <person name="Ohm R.A."/>
            <person name="Martin F."/>
            <person name="Silar P."/>
            <person name="Natvig D.O."/>
            <person name="Lalanne C."/>
            <person name="Gautier V."/>
            <person name="Ament-Velasquez S.L."/>
            <person name="Kruys A."/>
            <person name="Hutchinson M.I."/>
            <person name="Powell A.J."/>
            <person name="Barry K."/>
            <person name="Miller A.N."/>
            <person name="Grigoriev I.V."/>
            <person name="Debuchy R."/>
            <person name="Gladieux P."/>
            <person name="Hiltunen Thoren M."/>
            <person name="Johannesson H."/>
        </authorList>
    </citation>
    <scope>NUCLEOTIDE SEQUENCE</scope>
    <source>
        <strain evidence="3">PSN309</strain>
    </source>
</reference>
<gene>
    <name evidence="3" type="ORF">QBC35DRAFT_518319</name>
</gene>
<feature type="domain" description="NAD-dependent epimerase/dehydratase" evidence="2">
    <location>
        <begin position="9"/>
        <end position="249"/>
    </location>
</feature>
<dbReference type="Gene3D" id="3.40.50.720">
    <property type="entry name" value="NAD(P)-binding Rossmann-like Domain"/>
    <property type="match status" value="1"/>
</dbReference>
<dbReference type="InterPro" id="IPR001509">
    <property type="entry name" value="Epimerase_deHydtase"/>
</dbReference>
<proteinExistence type="predicted"/>
<dbReference type="EMBL" id="MU864562">
    <property type="protein sequence ID" value="KAK4183260.1"/>
    <property type="molecule type" value="Genomic_DNA"/>
</dbReference>
<keyword evidence="4" id="KW-1185">Reference proteome</keyword>
<dbReference type="Proteomes" id="UP001302126">
    <property type="component" value="Unassembled WGS sequence"/>
</dbReference>
<dbReference type="InterPro" id="IPR051783">
    <property type="entry name" value="NAD(P)-dependent_oxidoreduct"/>
</dbReference>
<feature type="region of interest" description="Disordered" evidence="1">
    <location>
        <begin position="127"/>
        <end position="147"/>
    </location>
</feature>
<accession>A0AAN6WKY3</accession>
<dbReference type="SUPFAM" id="SSF51735">
    <property type="entry name" value="NAD(P)-binding Rossmann-fold domains"/>
    <property type="match status" value="1"/>
</dbReference>
<dbReference type="GO" id="GO:0005737">
    <property type="term" value="C:cytoplasm"/>
    <property type="evidence" value="ECO:0007669"/>
    <property type="project" value="TreeGrafter"/>
</dbReference>